<evidence type="ECO:0000256" key="1">
    <source>
        <dbReference type="ARBA" id="ARBA00010634"/>
    </source>
</evidence>
<evidence type="ECO:0000256" key="2">
    <source>
        <dbReference type="ARBA" id="ARBA00022729"/>
    </source>
</evidence>
<sequence>MNYRCGSALATIAVSILLCGCATGSQRTAGDPLEPMNRTIYSFNGKVDKYVAKPAATAYQKVVPSPVRTAIGNFFSNIGDIGNFANDTLQLKATDATEDLMRFAFNSTFGIAGFIDFATPAGLPKHHQDFGLTLAHYGVPIGPYLVLPLFGPSSVRDVSKVVVSSVLNPFSAAPIAVQASVTGVQFVSDRADLLSATDLLSQASLDEYSFTRDLYLRRRKMLSSSKPDDAEKPPVYMDVAP</sequence>
<dbReference type="PANTHER" id="PTHR30035">
    <property type="entry name" value="LIPOPROTEIN VACJ-RELATED"/>
    <property type="match status" value="1"/>
</dbReference>
<accession>A0A0J1CYN4</accession>
<feature type="signal peptide" evidence="3">
    <location>
        <begin position="1"/>
        <end position="29"/>
    </location>
</feature>
<proteinExistence type="inferred from homology"/>
<evidence type="ECO:0000313" key="4">
    <source>
        <dbReference type="EMBL" id="KLU25639.1"/>
    </source>
</evidence>
<gene>
    <name evidence="4" type="ORF">EOS_13755</name>
</gene>
<dbReference type="InterPro" id="IPR007428">
    <property type="entry name" value="MlaA"/>
</dbReference>
<evidence type="ECO:0000256" key="3">
    <source>
        <dbReference type="SAM" id="SignalP"/>
    </source>
</evidence>
<keyword evidence="5" id="KW-1185">Reference proteome</keyword>
<protein>
    <submittedName>
        <fullName evidence="4">ABC transporter</fullName>
    </submittedName>
</protein>
<keyword evidence="2 3" id="KW-0732">Signal</keyword>
<dbReference type="EMBL" id="AEJF01000088">
    <property type="protein sequence ID" value="KLU25639.1"/>
    <property type="molecule type" value="Genomic_DNA"/>
</dbReference>
<dbReference type="Proteomes" id="UP000035963">
    <property type="component" value="Unassembled WGS sequence"/>
</dbReference>
<dbReference type="GO" id="GO:0016020">
    <property type="term" value="C:membrane"/>
    <property type="evidence" value="ECO:0007669"/>
    <property type="project" value="InterPro"/>
</dbReference>
<dbReference type="PATRIC" id="fig|908627.4.peg.3064"/>
<comment type="similarity">
    <text evidence="1">Belongs to the MlaA family.</text>
</comment>
<name>A0A0J1CYN4_9BURK</name>
<dbReference type="PANTHER" id="PTHR30035:SF3">
    <property type="entry name" value="INTERMEMBRANE PHOSPHOLIPID TRANSPORT SYSTEM LIPOPROTEIN MLAA"/>
    <property type="match status" value="1"/>
</dbReference>
<dbReference type="PROSITE" id="PS51257">
    <property type="entry name" value="PROKAR_LIPOPROTEIN"/>
    <property type="match status" value="1"/>
</dbReference>
<dbReference type="OrthoDB" id="9785326at2"/>
<organism evidence="4 5">
    <name type="scientific">Caballeronia mineralivorans PML1(12)</name>
    <dbReference type="NCBI Taxonomy" id="908627"/>
    <lineage>
        <taxon>Bacteria</taxon>
        <taxon>Pseudomonadati</taxon>
        <taxon>Pseudomonadota</taxon>
        <taxon>Betaproteobacteria</taxon>
        <taxon>Burkholderiales</taxon>
        <taxon>Burkholderiaceae</taxon>
        <taxon>Caballeronia</taxon>
    </lineage>
</organism>
<comment type="caution">
    <text evidence="4">The sequence shown here is derived from an EMBL/GenBank/DDBJ whole genome shotgun (WGS) entry which is preliminary data.</text>
</comment>
<dbReference type="GO" id="GO:0120010">
    <property type="term" value="P:intermembrane phospholipid transfer"/>
    <property type="evidence" value="ECO:0007669"/>
    <property type="project" value="TreeGrafter"/>
</dbReference>
<evidence type="ECO:0000313" key="5">
    <source>
        <dbReference type="Proteomes" id="UP000035963"/>
    </source>
</evidence>
<dbReference type="PRINTS" id="PR01805">
    <property type="entry name" value="VACJLIPOPROT"/>
</dbReference>
<dbReference type="AlphaFoldDB" id="A0A0J1CYN4"/>
<dbReference type="RefSeq" id="WP_047847203.1">
    <property type="nucleotide sequence ID" value="NZ_AEJF01000088.1"/>
</dbReference>
<dbReference type="Pfam" id="PF04333">
    <property type="entry name" value="MlaA"/>
    <property type="match status" value="1"/>
</dbReference>
<reference evidence="4 5" key="1">
    <citation type="journal article" date="2015" name="Genome Announc.">
        <title>Draft Genome Sequence of Burkholderia sp. Strain PML1(12), an Ectomycorrhizosphere-Inhabiting Bacterium with Effective Mineral-Weathering Ability.</title>
        <authorList>
            <person name="Uroz S."/>
            <person name="Oger P."/>
        </authorList>
    </citation>
    <scope>NUCLEOTIDE SEQUENCE [LARGE SCALE GENOMIC DNA]</scope>
    <source>
        <strain evidence="5">PML1(12)</strain>
    </source>
</reference>
<feature type="chain" id="PRO_5005250022" evidence="3">
    <location>
        <begin position="30"/>
        <end position="241"/>
    </location>
</feature>